<dbReference type="KEGG" id="bda:FSZ17_19445"/>
<dbReference type="Proteomes" id="UP000321555">
    <property type="component" value="Chromosome"/>
</dbReference>
<accession>A0A5B8Z8G7</accession>
<feature type="domain" description="PBP" evidence="1">
    <location>
        <begin position="89"/>
        <end position="277"/>
    </location>
</feature>
<dbReference type="NCBIfam" id="TIGR01764">
    <property type="entry name" value="excise"/>
    <property type="match status" value="1"/>
</dbReference>
<dbReference type="Gene3D" id="3.40.190.10">
    <property type="entry name" value="Periplasmic binding protein-like II"/>
    <property type="match status" value="1"/>
</dbReference>
<reference evidence="4" key="1">
    <citation type="submission" date="2019-08" db="EMBL/GenBank/DDBJ databases">
        <authorList>
            <person name="Zheng X."/>
        </authorList>
    </citation>
    <scope>NUCLEOTIDE SEQUENCE [LARGE SCALE GENOMIC DNA]</scope>
    <source>
        <strain evidence="4">FJAT-25496</strain>
    </source>
</reference>
<keyword evidence="4" id="KW-1185">Reference proteome</keyword>
<dbReference type="EMBL" id="CP042593">
    <property type="protein sequence ID" value="QED49254.1"/>
    <property type="molecule type" value="Genomic_DNA"/>
</dbReference>
<evidence type="ECO:0000313" key="3">
    <source>
        <dbReference type="EMBL" id="QED49254.1"/>
    </source>
</evidence>
<dbReference type="InterPro" id="IPR009061">
    <property type="entry name" value="DNA-bd_dom_put_sf"/>
</dbReference>
<sequence>MQEKTYTPDEVAKMFKISKNTVYELIKRGELLAFKVGNKMRIEKSEIDRFIDGKKPSDSSRLMSIPYQEEQLRLAGSHDFLIEQLIKYMTRQSSGLSVQPTFIGSLEGLMMLYRGNCDVAAIHLLDPSTKEYNLPIIKQLFTHEKITVLRLAEREQGIITAQGNPKGIYNFKDLARKDVRFVNRQKGSGTRFLFDTILADEKIVPSDIRGYENEEWNHLSTAAYISNGEADAAFGILSAASKLDLNFIPVAKEKFDLVFRWTPQNEKALQLLMDIIQLTDFKESIGQSGGYDVREFGLITYNTKAWRN</sequence>
<dbReference type="Pfam" id="PF12727">
    <property type="entry name" value="PBP_like"/>
    <property type="match status" value="1"/>
</dbReference>
<dbReference type="AlphaFoldDB" id="A0A5B8Z8G7"/>
<dbReference type="Pfam" id="PF12728">
    <property type="entry name" value="HTH_17"/>
    <property type="match status" value="1"/>
</dbReference>
<evidence type="ECO:0000259" key="1">
    <source>
        <dbReference type="Pfam" id="PF12727"/>
    </source>
</evidence>
<feature type="domain" description="Helix-turn-helix" evidence="2">
    <location>
        <begin position="6"/>
        <end position="53"/>
    </location>
</feature>
<gene>
    <name evidence="3" type="ORF">FSZ17_19445</name>
</gene>
<evidence type="ECO:0000259" key="2">
    <source>
        <dbReference type="Pfam" id="PF12728"/>
    </source>
</evidence>
<dbReference type="InterPro" id="IPR010093">
    <property type="entry name" value="SinI_DNA-bd"/>
</dbReference>
<proteinExistence type="predicted"/>
<dbReference type="InterPro" id="IPR024370">
    <property type="entry name" value="PBP_domain"/>
</dbReference>
<name>A0A5B8Z8G7_CYTDA</name>
<organism evidence="3 4">
    <name type="scientific">Cytobacillus dafuensis</name>
    <name type="common">Bacillus dafuensis</name>
    <dbReference type="NCBI Taxonomy" id="1742359"/>
    <lineage>
        <taxon>Bacteria</taxon>
        <taxon>Bacillati</taxon>
        <taxon>Bacillota</taxon>
        <taxon>Bacilli</taxon>
        <taxon>Bacillales</taxon>
        <taxon>Bacillaceae</taxon>
        <taxon>Cytobacillus</taxon>
    </lineage>
</organism>
<dbReference type="RefSeq" id="WP_057773432.1">
    <property type="nucleotide sequence ID" value="NZ_CP042593.1"/>
</dbReference>
<dbReference type="InterPro" id="IPR041657">
    <property type="entry name" value="HTH_17"/>
</dbReference>
<dbReference type="PANTHER" id="PTHR38431:SF1">
    <property type="entry name" value="BLL2305 PROTEIN"/>
    <property type="match status" value="1"/>
</dbReference>
<dbReference type="PANTHER" id="PTHR38431">
    <property type="entry name" value="BLL2305 PROTEIN"/>
    <property type="match status" value="1"/>
</dbReference>
<dbReference type="OrthoDB" id="9805928at2"/>
<dbReference type="SUPFAM" id="SSF46955">
    <property type="entry name" value="Putative DNA-binding domain"/>
    <property type="match status" value="1"/>
</dbReference>
<protein>
    <submittedName>
        <fullName evidence="3">Helix-turn-helix domain-containing protein</fullName>
    </submittedName>
</protein>
<evidence type="ECO:0000313" key="4">
    <source>
        <dbReference type="Proteomes" id="UP000321555"/>
    </source>
</evidence>
<dbReference type="STRING" id="1742359.GCA_001439625_03414"/>
<dbReference type="GO" id="GO:0003677">
    <property type="term" value="F:DNA binding"/>
    <property type="evidence" value="ECO:0007669"/>
    <property type="project" value="InterPro"/>
</dbReference>
<dbReference type="SUPFAM" id="SSF53850">
    <property type="entry name" value="Periplasmic binding protein-like II"/>
    <property type="match status" value="1"/>
</dbReference>